<proteinExistence type="predicted"/>
<sequence length="615" mass="67884">MRKTAALLLLSLPLALARPARAQAPVQYNVSFPNAVHHEARITVTFREVPAGPLQVRMARSSPGRYALHEFAKNVYDVAATDSRGRALTVTRPDPSGWDVAGHDGTVTFSYTLFGDRTDGTYAGIDARHAHLNIPATLAYAQGLEQRPAQVQFTGLPATWTVATQLQPDAAGTTWQAPNLQYLMDSPTSLGEQQVRTWQEGGRTIELKVLHDGTPAELDAYTAQTQKIVRESAAVFGGMPTFDFGRYTFIANYLPQTSSDGMEHRNSTSLTSRRPLRGPGMIDNLGTVAHEFFHAWNVERLRPQDLEPFNFSQANMSSNLWFAEGFTQYYGELVLRRAGIYPTDAEYCQEALTSLVNAMTLSPGAARFSPVQMSQQAPFVDAAAAIDPNNRANTYLSYYYIGAANALALDLELRTRFKTDLDTYMRALWQQFGSQQQNYTPTRPYTTPDLQRVLGEVARDTAFAGQFFRQHIYGHQQPDYPALLAPAGLLVRPARPNKASLATRLSFNAADSTATLGTTTIGSPLYVAGLDREDVVLRFDGQRLVGAKAFEELLAAHRPGDLVQLEVRTRTGLQTVPVTLMEDPVLEVVTYEAAGRPVSKAQKKFRAAWLSSKVR</sequence>
<feature type="domain" description="Peptidase M61 N-terminal" evidence="3">
    <location>
        <begin position="27"/>
        <end position="192"/>
    </location>
</feature>
<dbReference type="EMBL" id="JABKAU010000006">
    <property type="protein sequence ID" value="NVO30442.1"/>
    <property type="molecule type" value="Genomic_DNA"/>
</dbReference>
<evidence type="ECO:0000259" key="2">
    <source>
        <dbReference type="Pfam" id="PF05299"/>
    </source>
</evidence>
<dbReference type="PIRSF" id="PIRSF016493">
    <property type="entry name" value="Glycyl_aminpptds"/>
    <property type="match status" value="1"/>
</dbReference>
<dbReference type="SUPFAM" id="SSF55486">
    <property type="entry name" value="Metalloproteases ('zincins'), catalytic domain"/>
    <property type="match status" value="1"/>
</dbReference>
<dbReference type="InterPro" id="IPR024191">
    <property type="entry name" value="Peptidase_M61"/>
</dbReference>
<dbReference type="Proteomes" id="UP000565521">
    <property type="component" value="Unassembled WGS sequence"/>
</dbReference>
<name>A0A7Y7PMN7_9BACT</name>
<dbReference type="InterPro" id="IPR036034">
    <property type="entry name" value="PDZ_sf"/>
</dbReference>
<keyword evidence="5" id="KW-1185">Reference proteome</keyword>
<evidence type="ECO:0000313" key="4">
    <source>
        <dbReference type="EMBL" id="NVO30442.1"/>
    </source>
</evidence>
<evidence type="ECO:0000259" key="3">
    <source>
        <dbReference type="Pfam" id="PF17899"/>
    </source>
</evidence>
<reference evidence="4 5" key="1">
    <citation type="submission" date="2020-05" db="EMBL/GenBank/DDBJ databases">
        <title>Hymenobacter terrestris sp. nov. and Hymenobacter lapidiphilus sp. nov., isolated from regoliths in Antarctica.</title>
        <authorList>
            <person name="Sedlacek I."/>
            <person name="Pantucek R."/>
            <person name="Zeman M."/>
            <person name="Holochova P."/>
            <person name="Kralova S."/>
            <person name="Stankova E."/>
            <person name="Sedo O."/>
            <person name="Micenkova L."/>
            <person name="Svec P."/>
            <person name="Gupta V."/>
            <person name="Sood U."/>
            <person name="Korpole U.S."/>
            <person name="Lal R."/>
        </authorList>
    </citation>
    <scope>NUCLEOTIDE SEQUENCE [LARGE SCALE GENOMIC DNA]</scope>
    <source>
        <strain evidence="4 5">P5342</strain>
    </source>
</reference>
<accession>A0A7Y7PMN7</accession>
<feature type="domain" description="Peptidase M61 catalytic" evidence="2">
    <location>
        <begin position="285"/>
        <end position="403"/>
    </location>
</feature>
<dbReference type="InterPro" id="IPR040756">
    <property type="entry name" value="Peptidase_M61_N"/>
</dbReference>
<organism evidence="4 5">
    <name type="scientific">Hymenobacter lapidiphilus</name>
    <dbReference type="NCBI Taxonomy" id="2608003"/>
    <lineage>
        <taxon>Bacteria</taxon>
        <taxon>Pseudomonadati</taxon>
        <taxon>Bacteroidota</taxon>
        <taxon>Cytophagia</taxon>
        <taxon>Cytophagales</taxon>
        <taxon>Hymenobacteraceae</taxon>
        <taxon>Hymenobacter</taxon>
    </lineage>
</organism>
<dbReference type="Pfam" id="PF05299">
    <property type="entry name" value="Peptidase_M61"/>
    <property type="match status" value="1"/>
</dbReference>
<protein>
    <submittedName>
        <fullName evidence="4">M61 family metallopeptidase</fullName>
    </submittedName>
</protein>
<dbReference type="InterPro" id="IPR027268">
    <property type="entry name" value="Peptidase_M4/M1_CTD_sf"/>
</dbReference>
<dbReference type="InterPro" id="IPR007963">
    <property type="entry name" value="Peptidase_M61_catalytic"/>
</dbReference>
<gene>
    <name evidence="4" type="ORF">HW554_04420</name>
</gene>
<dbReference type="Pfam" id="PF17899">
    <property type="entry name" value="Peptidase_M61_N"/>
    <property type="match status" value="1"/>
</dbReference>
<feature type="signal peptide" evidence="1">
    <location>
        <begin position="1"/>
        <end position="22"/>
    </location>
</feature>
<keyword evidence="1" id="KW-0732">Signal</keyword>
<dbReference type="SUPFAM" id="SSF50156">
    <property type="entry name" value="PDZ domain-like"/>
    <property type="match status" value="1"/>
</dbReference>
<dbReference type="Gene3D" id="1.10.390.10">
    <property type="entry name" value="Neutral Protease Domain 2"/>
    <property type="match status" value="1"/>
</dbReference>
<comment type="caution">
    <text evidence="4">The sequence shown here is derived from an EMBL/GenBank/DDBJ whole genome shotgun (WGS) entry which is preliminary data.</text>
</comment>
<evidence type="ECO:0000256" key="1">
    <source>
        <dbReference type="SAM" id="SignalP"/>
    </source>
</evidence>
<evidence type="ECO:0000313" key="5">
    <source>
        <dbReference type="Proteomes" id="UP000565521"/>
    </source>
</evidence>
<dbReference type="AlphaFoldDB" id="A0A7Y7PMN7"/>
<dbReference type="Gene3D" id="2.60.40.3650">
    <property type="match status" value="1"/>
</dbReference>
<dbReference type="RefSeq" id="WP_176907187.1">
    <property type="nucleotide sequence ID" value="NZ_JABKAU010000006.1"/>
</dbReference>
<dbReference type="Gene3D" id="2.30.42.10">
    <property type="match status" value="1"/>
</dbReference>
<feature type="chain" id="PRO_5030778539" evidence="1">
    <location>
        <begin position="23"/>
        <end position="615"/>
    </location>
</feature>